<organism evidence="8 9">
    <name type="scientific">Acer yangbiense</name>
    <dbReference type="NCBI Taxonomy" id="1000413"/>
    <lineage>
        <taxon>Eukaryota</taxon>
        <taxon>Viridiplantae</taxon>
        <taxon>Streptophyta</taxon>
        <taxon>Embryophyta</taxon>
        <taxon>Tracheophyta</taxon>
        <taxon>Spermatophyta</taxon>
        <taxon>Magnoliopsida</taxon>
        <taxon>eudicotyledons</taxon>
        <taxon>Gunneridae</taxon>
        <taxon>Pentapetalae</taxon>
        <taxon>rosids</taxon>
        <taxon>malvids</taxon>
        <taxon>Sapindales</taxon>
        <taxon>Sapindaceae</taxon>
        <taxon>Hippocastanoideae</taxon>
        <taxon>Acereae</taxon>
        <taxon>Acer</taxon>
    </lineage>
</organism>
<reference evidence="9" key="1">
    <citation type="journal article" date="2019" name="Gigascience">
        <title>De novo genome assembly of the endangered Acer yangbiense, a plant species with extremely small populations endemic to Yunnan Province, China.</title>
        <authorList>
            <person name="Yang J."/>
            <person name="Wariss H.M."/>
            <person name="Tao L."/>
            <person name="Zhang R."/>
            <person name="Yun Q."/>
            <person name="Hollingsworth P."/>
            <person name="Dao Z."/>
            <person name="Luo G."/>
            <person name="Guo H."/>
            <person name="Ma Y."/>
            <person name="Sun W."/>
        </authorList>
    </citation>
    <scope>NUCLEOTIDE SEQUENCE [LARGE SCALE GENOMIC DNA]</scope>
    <source>
        <strain evidence="9">cv. Malutang</strain>
    </source>
</reference>
<keyword evidence="9" id="KW-1185">Reference proteome</keyword>
<accession>A0A5C7IL59</accession>
<dbReference type="PANTHER" id="PTHR33463:SF220">
    <property type="entry name" value="NB-ARC DOMAIN-CONTAINING PROTEIN"/>
    <property type="match status" value="1"/>
</dbReference>
<feature type="domain" description="AAA+ ATPase" evidence="7">
    <location>
        <begin position="191"/>
        <end position="333"/>
    </location>
</feature>
<dbReference type="Gene3D" id="1.10.8.430">
    <property type="entry name" value="Helical domain of apoptotic protease-activating factors"/>
    <property type="match status" value="1"/>
</dbReference>
<gene>
    <name evidence="8" type="ORF">EZV62_004141</name>
</gene>
<dbReference type="AlphaFoldDB" id="A0A5C7IL59"/>
<evidence type="ECO:0000259" key="7">
    <source>
        <dbReference type="SMART" id="SM00382"/>
    </source>
</evidence>
<dbReference type="GO" id="GO:0043531">
    <property type="term" value="F:ADP binding"/>
    <property type="evidence" value="ECO:0007669"/>
    <property type="project" value="InterPro"/>
</dbReference>
<sequence length="912" mass="103417">MGNIFSISVSCDKFFSDFQDCIVGRSAYVHELKDNLVALQTAAERLAEIKSDVLMKVMVAEQQKMKRLNQVQGWLSRVEAVEIEVAELIRDSSHQIEKLCLGGYCSRNWNSSYKFGKKVAQKLEVVSTLKKEGAFQSVAERVLLPEEDTIYEPITGERILPEIVVDERPCEPTVGLESTFDMVWRCIGDKELGVIGLYGMGGVGKTTLLTQINNKFLDARNDFDIVIWVVVSKDLQLEKIQENIGKKIGLSDESWKSKSLEEKAQDIFKILRKKKFVLLLDDIWERVDLVKVGVPHLNPNIKSKVVFTTRFIEVCGHMEAHSKLKVECLPDEEAWKLFQKKVGADALDSHPDIPELAKIAAKECGGLPLALITIGRAMACKKTPGEWKYAIKVLSRSAFEFPGMGKEVYPLLKFSYDSLPSETVRSCLLYCSLFPEDYSIPKKHLIDCWIGEGFLNDDDGDGTQNQGHHLIGVLLHACLLEEEDDDFVKMHDVIRDMTLWIACEIEKEKENYLVHAGTGLTEAPEIVKWIGIRRISLMENQINSLSISGIATFPHLLTLFLNRNDLSLITGGIFEYMSSLRVLNLSTNDSLRELPAEISKLVSLQYLDISETAIKELPKEFKALVNIKCLNLENTYYLHTVPRRLISNFPMLNVLRMFNCGFLCQGKESVLFGGSEYLVDELLVLKHLNALSITLKSSQAFEKFLSSYKLQSATQSLCLQYFDNSTSLNVSSLAGMKSLDALSIWNCKHLEELKIGSAGEVEKILEIHAFHNLVSVHIDCCLKLRDLTWLIFAPNVKKIVISSCYEMEEIISAGKLGEVPEMVRNQKPFARLQFLKLHHLHNLKSIYWSALAFQHLKEMVVYECPMLKKLPLDSNSAKDRRIVIEGEKGWWKNLQWEDQATQNAFHLSFRSS</sequence>
<dbReference type="Gene3D" id="3.80.10.10">
    <property type="entry name" value="Ribonuclease Inhibitor"/>
    <property type="match status" value="2"/>
</dbReference>
<dbReference type="Proteomes" id="UP000323000">
    <property type="component" value="Chromosome 2"/>
</dbReference>
<evidence type="ECO:0000313" key="8">
    <source>
        <dbReference type="EMBL" id="TXG69206.1"/>
    </source>
</evidence>
<dbReference type="SUPFAM" id="SSF52540">
    <property type="entry name" value="P-loop containing nucleoside triphosphate hydrolases"/>
    <property type="match status" value="1"/>
</dbReference>
<dbReference type="Pfam" id="PF23598">
    <property type="entry name" value="LRR_14"/>
    <property type="match status" value="1"/>
</dbReference>
<evidence type="ECO:0000256" key="2">
    <source>
        <dbReference type="ARBA" id="ARBA00022614"/>
    </source>
</evidence>
<dbReference type="GO" id="GO:0006952">
    <property type="term" value="P:defense response"/>
    <property type="evidence" value="ECO:0007669"/>
    <property type="project" value="UniProtKB-KW"/>
</dbReference>
<name>A0A5C7IL59_9ROSI</name>
<evidence type="ECO:0000256" key="3">
    <source>
        <dbReference type="ARBA" id="ARBA00022737"/>
    </source>
</evidence>
<dbReference type="Pfam" id="PF00931">
    <property type="entry name" value="NB-ARC"/>
    <property type="match status" value="1"/>
</dbReference>
<dbReference type="FunFam" id="3.40.50.300:FF:001091">
    <property type="entry name" value="Probable disease resistance protein At1g61300"/>
    <property type="match status" value="1"/>
</dbReference>
<dbReference type="InterPro" id="IPR055414">
    <property type="entry name" value="LRR_R13L4/SHOC2-like"/>
</dbReference>
<dbReference type="PRINTS" id="PR00364">
    <property type="entry name" value="DISEASERSIST"/>
</dbReference>
<comment type="similarity">
    <text evidence="1">Belongs to the disease resistance NB-LRR family.</text>
</comment>
<dbReference type="FunFam" id="1.10.10.10:FF:000322">
    <property type="entry name" value="Probable disease resistance protein At1g63360"/>
    <property type="match status" value="1"/>
</dbReference>
<protein>
    <recommendedName>
        <fullName evidence="7">AAA+ ATPase domain-containing protein</fullName>
    </recommendedName>
</protein>
<keyword evidence="6" id="KW-0067">ATP-binding</keyword>
<dbReference type="FunFam" id="1.10.8.430:FF:000003">
    <property type="entry name" value="Probable disease resistance protein At5g66910"/>
    <property type="match status" value="1"/>
</dbReference>
<dbReference type="InterPro" id="IPR027417">
    <property type="entry name" value="P-loop_NTPase"/>
</dbReference>
<dbReference type="PANTHER" id="PTHR33463">
    <property type="entry name" value="NB-ARC DOMAIN-CONTAINING PROTEIN-RELATED"/>
    <property type="match status" value="1"/>
</dbReference>
<evidence type="ECO:0000256" key="5">
    <source>
        <dbReference type="ARBA" id="ARBA00022821"/>
    </source>
</evidence>
<keyword evidence="3" id="KW-0677">Repeat</keyword>
<dbReference type="InterPro" id="IPR003591">
    <property type="entry name" value="Leu-rich_rpt_typical-subtyp"/>
</dbReference>
<dbReference type="Gene3D" id="1.10.10.10">
    <property type="entry name" value="Winged helix-like DNA-binding domain superfamily/Winged helix DNA-binding domain"/>
    <property type="match status" value="1"/>
</dbReference>
<proteinExistence type="inferred from homology"/>
<dbReference type="InterPro" id="IPR058922">
    <property type="entry name" value="WHD_DRP"/>
</dbReference>
<dbReference type="OrthoDB" id="664960at2759"/>
<dbReference type="InterPro" id="IPR003593">
    <property type="entry name" value="AAA+_ATPase"/>
</dbReference>
<keyword evidence="2" id="KW-0433">Leucine-rich repeat</keyword>
<keyword evidence="5" id="KW-0611">Plant defense</keyword>
<dbReference type="InterPro" id="IPR042197">
    <property type="entry name" value="Apaf_helical"/>
</dbReference>
<evidence type="ECO:0000256" key="4">
    <source>
        <dbReference type="ARBA" id="ARBA00022741"/>
    </source>
</evidence>
<comment type="caution">
    <text evidence="8">The sequence shown here is derived from an EMBL/GenBank/DDBJ whole genome shotgun (WGS) entry which is preliminary data.</text>
</comment>
<dbReference type="SMART" id="SM00369">
    <property type="entry name" value="LRR_TYP"/>
    <property type="match status" value="3"/>
</dbReference>
<dbReference type="GO" id="GO:0005524">
    <property type="term" value="F:ATP binding"/>
    <property type="evidence" value="ECO:0007669"/>
    <property type="project" value="UniProtKB-KW"/>
</dbReference>
<dbReference type="Pfam" id="PF23247">
    <property type="entry name" value="LRR_RPS2"/>
    <property type="match status" value="1"/>
</dbReference>
<dbReference type="InterPro" id="IPR057135">
    <property type="entry name" value="At4g27190-like_LRR"/>
</dbReference>
<dbReference type="InterPro" id="IPR002182">
    <property type="entry name" value="NB-ARC"/>
</dbReference>
<dbReference type="SUPFAM" id="SSF52058">
    <property type="entry name" value="L domain-like"/>
    <property type="match status" value="1"/>
</dbReference>
<evidence type="ECO:0000256" key="6">
    <source>
        <dbReference type="ARBA" id="ARBA00022840"/>
    </source>
</evidence>
<evidence type="ECO:0000256" key="1">
    <source>
        <dbReference type="ARBA" id="ARBA00008894"/>
    </source>
</evidence>
<dbReference type="SMART" id="SM00382">
    <property type="entry name" value="AAA"/>
    <property type="match status" value="1"/>
</dbReference>
<keyword evidence="4" id="KW-0547">Nucleotide-binding</keyword>
<evidence type="ECO:0000313" key="9">
    <source>
        <dbReference type="Proteomes" id="UP000323000"/>
    </source>
</evidence>
<dbReference type="InterPro" id="IPR050905">
    <property type="entry name" value="Plant_NBS-LRR"/>
</dbReference>
<dbReference type="InterPro" id="IPR036388">
    <property type="entry name" value="WH-like_DNA-bd_sf"/>
</dbReference>
<dbReference type="Pfam" id="PF23559">
    <property type="entry name" value="WHD_DRP"/>
    <property type="match status" value="1"/>
</dbReference>
<dbReference type="Gene3D" id="3.40.50.300">
    <property type="entry name" value="P-loop containing nucleotide triphosphate hydrolases"/>
    <property type="match status" value="1"/>
</dbReference>
<dbReference type="InterPro" id="IPR032675">
    <property type="entry name" value="LRR_dom_sf"/>
</dbReference>
<dbReference type="EMBL" id="VAHF01000002">
    <property type="protein sequence ID" value="TXG69206.1"/>
    <property type="molecule type" value="Genomic_DNA"/>
</dbReference>